<organism evidence="1 2">
    <name type="scientific">Runella slithyformis (strain ATCC 29530 / DSM 19594 / LMG 11500 / NCIMB 11436 / LSU 4)</name>
    <dbReference type="NCBI Taxonomy" id="761193"/>
    <lineage>
        <taxon>Bacteria</taxon>
        <taxon>Pseudomonadati</taxon>
        <taxon>Bacteroidota</taxon>
        <taxon>Cytophagia</taxon>
        <taxon>Cytophagales</taxon>
        <taxon>Spirosomataceae</taxon>
        <taxon>Runella</taxon>
    </lineage>
</organism>
<keyword evidence="2" id="KW-1185">Reference proteome</keyword>
<dbReference type="KEGG" id="rsi:Runsl_5826"/>
<reference evidence="2" key="1">
    <citation type="submission" date="2011-06" db="EMBL/GenBank/DDBJ databases">
        <title>The complete genome of plasmid 3 of Runella slithyformis DSM 19594.</title>
        <authorList>
            <consortium name="US DOE Joint Genome Institute (JGI-PGF)"/>
            <person name="Lucas S."/>
            <person name="Han J."/>
            <person name="Lapidus A."/>
            <person name="Bruce D."/>
            <person name="Goodwin L."/>
            <person name="Pitluck S."/>
            <person name="Peters L."/>
            <person name="Kyrpides N."/>
            <person name="Mavromatis K."/>
            <person name="Ivanova N."/>
            <person name="Ovchinnikova G."/>
            <person name="Zhang X."/>
            <person name="Misra M."/>
            <person name="Detter J.C."/>
            <person name="Tapia R."/>
            <person name="Han C."/>
            <person name="Land M."/>
            <person name="Hauser L."/>
            <person name="Markowitz V."/>
            <person name="Cheng J.-F."/>
            <person name="Hugenholtz P."/>
            <person name="Woyke T."/>
            <person name="Wu D."/>
            <person name="Tindall B."/>
            <person name="Faehrich R."/>
            <person name="Brambilla E."/>
            <person name="Klenk H.-P."/>
            <person name="Eisen J.A."/>
        </authorList>
    </citation>
    <scope>NUCLEOTIDE SEQUENCE [LARGE SCALE GENOMIC DNA]</scope>
    <source>
        <strain evidence="2">ATCC 29530 / DSM 19594 / LMG 11500 / NCIMB 11436 / LSU 4</strain>
        <plasmid evidence="2">pRUNSL03</plasmid>
    </source>
</reference>
<name>A0A7U4E969_RUNSL</name>
<proteinExistence type="predicted"/>
<dbReference type="EMBL" id="CP002862">
    <property type="protein sequence ID" value="AEI52123.1"/>
    <property type="molecule type" value="Genomic_DNA"/>
</dbReference>
<evidence type="ECO:0000313" key="1">
    <source>
        <dbReference type="EMBL" id="AEI52123.1"/>
    </source>
</evidence>
<gene>
    <name evidence="1" type="ordered locus">Runsl_5826</name>
</gene>
<sequence>MQQIKPQNSGETASFSKAEVETMFWQNRAEALSAGQEKDNTKAVNEEKFEKGQQTVIISSLEEKIVQVINDKK</sequence>
<keyword evidence="1" id="KW-0614">Plasmid</keyword>
<protein>
    <submittedName>
        <fullName evidence="1">Uncharacterized protein</fullName>
    </submittedName>
</protein>
<evidence type="ECO:0000313" key="2">
    <source>
        <dbReference type="Proteomes" id="UP000000493"/>
    </source>
</evidence>
<dbReference type="AlphaFoldDB" id="A0A7U4E969"/>
<dbReference type="Proteomes" id="UP000000493">
    <property type="component" value="Plasmid pRUNSL03"/>
</dbReference>
<geneLocation type="plasmid" evidence="1 2">
    <name>pRUNSL03</name>
</geneLocation>
<accession>A0A7U4E969</accession>
<dbReference type="RefSeq" id="WP_013921704.1">
    <property type="nucleotide sequence ID" value="NC_015694.1"/>
</dbReference>
<reference evidence="1 2" key="2">
    <citation type="journal article" date="2012" name="Stand. Genomic Sci.">
        <title>Complete genome sequence of the aquatic bacterium Runella slithyformis type strain (LSU 4(T)).</title>
        <authorList>
            <person name="Copeland A."/>
            <person name="Zhang X."/>
            <person name="Misra M."/>
            <person name="Lapidus A."/>
            <person name="Nolan M."/>
            <person name="Lucas S."/>
            <person name="Deshpande S."/>
            <person name="Cheng J.F."/>
            <person name="Tapia R."/>
            <person name="Goodwin L.A."/>
            <person name="Pitluck S."/>
            <person name="Liolios K."/>
            <person name="Pagani I."/>
            <person name="Ivanova N."/>
            <person name="Mikhailova N."/>
            <person name="Pati A."/>
            <person name="Chen A."/>
            <person name="Palaniappan K."/>
            <person name="Land M."/>
            <person name="Hauser L."/>
            <person name="Pan C."/>
            <person name="Jeffries C.D."/>
            <person name="Detter J.C."/>
            <person name="Brambilla E.M."/>
            <person name="Rohde M."/>
            <person name="Djao O.D."/>
            <person name="Goker M."/>
            <person name="Sikorski J."/>
            <person name="Tindall B.J."/>
            <person name="Woyke T."/>
            <person name="Bristow J."/>
            <person name="Eisen J.A."/>
            <person name="Markowitz V."/>
            <person name="Hugenholtz P."/>
            <person name="Kyrpides N.C."/>
            <person name="Klenk H.P."/>
            <person name="Mavromatis K."/>
        </authorList>
    </citation>
    <scope>NUCLEOTIDE SEQUENCE [LARGE SCALE GENOMIC DNA]</scope>
    <source>
        <strain evidence="2">ATCC 29530 / DSM 19594 / LMG 11500 / NCIMB 11436 / LSU 4</strain>
    </source>
</reference>